<organism evidence="1 2">
    <name type="scientific">Mycobacterium phage Cosmo</name>
    <dbReference type="NCBI Taxonomy" id="1567467"/>
    <lineage>
        <taxon>Viruses</taxon>
        <taxon>Duplodnaviria</taxon>
        <taxon>Heunggongvirae</taxon>
        <taxon>Uroviricota</taxon>
        <taxon>Caudoviricetes</taxon>
        <taxon>Vilmaviridae</taxon>
        <taxon>Wildcatvirus</taxon>
        <taxon>Wildcatvirus wildcat</taxon>
        <taxon>Mycobacterium virus Wildcat</taxon>
    </lineage>
</organism>
<dbReference type="Proteomes" id="UP000031718">
    <property type="component" value="Segment"/>
</dbReference>
<evidence type="ECO:0000313" key="1">
    <source>
        <dbReference type="EMBL" id="AJD82138.1"/>
    </source>
</evidence>
<accession>A0A0B4ZZV7</accession>
<dbReference type="EMBL" id="KP027195">
    <property type="protein sequence ID" value="AJD82138.1"/>
    <property type="molecule type" value="Genomic_DNA"/>
</dbReference>
<name>A0A0B4ZZV7_9CAUD</name>
<gene>
    <name evidence="1" type="primary">66</name>
    <name evidence="1" type="ORF">COSMO_66</name>
</gene>
<sequence length="111" mass="12782">MPVDKMPSWLPDRIAEYLNNFLEEHHPVYAPTLGKLDAEGYFEVVAEQDEDTGRWERYYTLVIMGPYGSLWGVDCAEGLTEYQDSTEWKLSDPYPVVAVPVMTVTYKKKEA</sequence>
<reference evidence="1 2" key="1">
    <citation type="submission" date="2014-10" db="EMBL/GenBank/DDBJ databases">
        <authorList>
            <person name="Mackenzie J."/>
            <person name="Lekholoane M."/>
            <person name="Leqhaoe R."/>
            <person name="Mcunu Z."/>
            <person name="Mzobe Z."/>
            <person name="Rodel H."/>
            <person name="Seagreen C."/>
            <person name="Mazeka N."/>
            <person name="Larsen M.H."/>
            <person name="Rubin E.J."/>
            <person name="Russell D.A."/>
            <person name="Guerrero C.A."/>
            <person name="Bowman C.A."/>
            <person name="Jacobs-Sera D."/>
            <person name="Hendrix R.W."/>
            <person name="Hatfull G.F."/>
        </authorList>
    </citation>
    <scope>NUCLEOTIDE SEQUENCE [LARGE SCALE GENOMIC DNA]</scope>
</reference>
<proteinExistence type="predicted"/>
<evidence type="ECO:0000313" key="2">
    <source>
        <dbReference type="Proteomes" id="UP000031718"/>
    </source>
</evidence>
<protein>
    <submittedName>
        <fullName evidence="1">Uncharacterized protein</fullName>
    </submittedName>
</protein>